<evidence type="ECO:0000256" key="1">
    <source>
        <dbReference type="ARBA" id="ARBA00022598"/>
    </source>
</evidence>
<accession>A0A2T0T4R5</accession>
<dbReference type="GO" id="GO:0006412">
    <property type="term" value="P:translation"/>
    <property type="evidence" value="ECO:0007669"/>
    <property type="project" value="UniProtKB-KW"/>
</dbReference>
<protein>
    <submittedName>
        <fullName evidence="7">Phenylalanyl-tRNA synthetase alpha chain</fullName>
    </submittedName>
</protein>
<dbReference type="AlphaFoldDB" id="A0A2T0T4R5"/>
<dbReference type="Pfam" id="PF01409">
    <property type="entry name" value="tRNA-synt_2d"/>
    <property type="match status" value="1"/>
</dbReference>
<dbReference type="GO" id="GO:0004812">
    <property type="term" value="F:aminoacyl-tRNA ligase activity"/>
    <property type="evidence" value="ECO:0007669"/>
    <property type="project" value="UniProtKB-KW"/>
</dbReference>
<comment type="caution">
    <text evidence="7">The sequence shown here is derived from an EMBL/GenBank/DDBJ whole genome shotgun (WGS) entry which is preliminary data.</text>
</comment>
<evidence type="ECO:0000256" key="5">
    <source>
        <dbReference type="ARBA" id="ARBA00023146"/>
    </source>
</evidence>
<keyword evidence="8" id="KW-1185">Reference proteome</keyword>
<dbReference type="SUPFAM" id="SSF55681">
    <property type="entry name" value="Class II aaRS and biotin synthetases"/>
    <property type="match status" value="1"/>
</dbReference>
<name>A0A2T0T4R5_9PSEU</name>
<reference evidence="7 8" key="1">
    <citation type="submission" date="2018-03" db="EMBL/GenBank/DDBJ databases">
        <title>Genomic Encyclopedia of Archaeal and Bacterial Type Strains, Phase II (KMG-II): from individual species to whole genera.</title>
        <authorList>
            <person name="Goeker M."/>
        </authorList>
    </citation>
    <scope>NUCLEOTIDE SEQUENCE [LARGE SCALE GENOMIC DNA]</scope>
    <source>
        <strain evidence="7 8">DSM 44720</strain>
    </source>
</reference>
<keyword evidence="1" id="KW-0436">Ligase</keyword>
<evidence type="ECO:0000313" key="8">
    <source>
        <dbReference type="Proteomes" id="UP000239494"/>
    </source>
</evidence>
<feature type="domain" description="Aminoacyl-transfer RNA synthetases class-II family profile" evidence="6">
    <location>
        <begin position="95"/>
        <end position="229"/>
    </location>
</feature>
<keyword evidence="3" id="KW-0067">ATP-binding</keyword>
<dbReference type="InterPro" id="IPR045864">
    <property type="entry name" value="aa-tRNA-synth_II/BPL/LPL"/>
</dbReference>
<dbReference type="GO" id="GO:0043039">
    <property type="term" value="P:tRNA aminoacylation"/>
    <property type="evidence" value="ECO:0007669"/>
    <property type="project" value="InterPro"/>
</dbReference>
<dbReference type="GO" id="GO:0000049">
    <property type="term" value="F:tRNA binding"/>
    <property type="evidence" value="ECO:0007669"/>
    <property type="project" value="InterPro"/>
</dbReference>
<dbReference type="RefSeq" id="WP_170155967.1">
    <property type="nucleotide sequence ID" value="NZ_PVTF01000006.1"/>
</dbReference>
<dbReference type="InterPro" id="IPR006195">
    <property type="entry name" value="aa-tRNA-synth_II"/>
</dbReference>
<evidence type="ECO:0000256" key="3">
    <source>
        <dbReference type="ARBA" id="ARBA00022840"/>
    </source>
</evidence>
<keyword evidence="2" id="KW-0547">Nucleotide-binding</keyword>
<dbReference type="GO" id="GO:0005524">
    <property type="term" value="F:ATP binding"/>
    <property type="evidence" value="ECO:0007669"/>
    <property type="project" value="UniProtKB-KW"/>
</dbReference>
<dbReference type="PROSITE" id="PS50862">
    <property type="entry name" value="AA_TRNA_LIGASE_II"/>
    <property type="match status" value="1"/>
</dbReference>
<dbReference type="Proteomes" id="UP000239494">
    <property type="component" value="Unassembled WGS sequence"/>
</dbReference>
<proteinExistence type="predicted"/>
<dbReference type="EMBL" id="PVTF01000006">
    <property type="protein sequence ID" value="PRY40675.1"/>
    <property type="molecule type" value="Genomic_DNA"/>
</dbReference>
<evidence type="ECO:0000256" key="2">
    <source>
        <dbReference type="ARBA" id="ARBA00022741"/>
    </source>
</evidence>
<keyword evidence="5 7" id="KW-0030">Aminoacyl-tRNA synthetase</keyword>
<keyword evidence="4" id="KW-0648">Protein biosynthesis</keyword>
<dbReference type="Gene3D" id="3.30.930.10">
    <property type="entry name" value="Bira Bifunctional Protein, Domain 2"/>
    <property type="match status" value="1"/>
</dbReference>
<dbReference type="InterPro" id="IPR002319">
    <property type="entry name" value="Phenylalanyl-tRNA_Synthase"/>
</dbReference>
<evidence type="ECO:0000259" key="6">
    <source>
        <dbReference type="PROSITE" id="PS50862"/>
    </source>
</evidence>
<evidence type="ECO:0000313" key="7">
    <source>
        <dbReference type="EMBL" id="PRY40675.1"/>
    </source>
</evidence>
<sequence length="233" mass="24830">MLLSRDLTDPAQGPHAIQLILDDVLAAVRDTADTRVVREDPVTTVADNYTNLGCPAEGSPTGLLLRTHTSAMVPPALRALAAEGGPWDVLLACPGAIYRDDPVDRLHIRAPHQLDLWWLGRTVHDVGDLVVRAVRGALPGVTVRLIPDSYPYVEEAAHVDVLVDGRWVEVGGCGRVARHVLDRAGVPVEVGGVALGLGLDRLLMVRKGVPDVRLLAAVGAAAQMVDLAPYRAV</sequence>
<gene>
    <name evidence="7" type="ORF">CLV43_106416</name>
</gene>
<organism evidence="7 8">
    <name type="scientific">Umezawaea tangerina</name>
    <dbReference type="NCBI Taxonomy" id="84725"/>
    <lineage>
        <taxon>Bacteria</taxon>
        <taxon>Bacillati</taxon>
        <taxon>Actinomycetota</taxon>
        <taxon>Actinomycetes</taxon>
        <taxon>Pseudonocardiales</taxon>
        <taxon>Pseudonocardiaceae</taxon>
        <taxon>Umezawaea</taxon>
    </lineage>
</organism>
<evidence type="ECO:0000256" key="4">
    <source>
        <dbReference type="ARBA" id="ARBA00022917"/>
    </source>
</evidence>